<dbReference type="InterPro" id="IPR010497">
    <property type="entry name" value="Epoxide_hydro_N"/>
</dbReference>
<keyword evidence="2" id="KW-0058">Aromatic hydrocarbons catabolism</keyword>
<evidence type="ECO:0000256" key="3">
    <source>
        <dbReference type="ARBA" id="ARBA00022801"/>
    </source>
</evidence>
<dbReference type="PANTHER" id="PTHR21661">
    <property type="entry name" value="EPOXIDE HYDROLASE 1-RELATED"/>
    <property type="match status" value="1"/>
</dbReference>
<protein>
    <submittedName>
        <fullName evidence="6">Epoxide hydrolase</fullName>
    </submittedName>
</protein>
<organism evidence="6 7">
    <name type="scientific">Phanerochaete sordida</name>
    <dbReference type="NCBI Taxonomy" id="48140"/>
    <lineage>
        <taxon>Eukaryota</taxon>
        <taxon>Fungi</taxon>
        <taxon>Dikarya</taxon>
        <taxon>Basidiomycota</taxon>
        <taxon>Agaricomycotina</taxon>
        <taxon>Agaricomycetes</taxon>
        <taxon>Polyporales</taxon>
        <taxon>Phanerochaetaceae</taxon>
        <taxon>Phanerochaete</taxon>
    </lineage>
</organism>
<feature type="active site" description="Proton acceptor" evidence="4">
    <location>
        <position position="375"/>
    </location>
</feature>
<dbReference type="InterPro" id="IPR016292">
    <property type="entry name" value="Epoxide_hydrolase"/>
</dbReference>
<name>A0A9P3L9F7_9APHY</name>
<comment type="similarity">
    <text evidence="1">Belongs to the peptidase S33 family.</text>
</comment>
<reference evidence="6 7" key="1">
    <citation type="submission" date="2021-08" db="EMBL/GenBank/DDBJ databases">
        <title>Draft Genome Sequence of Phanerochaete sordida strain YK-624.</title>
        <authorList>
            <person name="Mori T."/>
            <person name="Dohra H."/>
            <person name="Suzuki T."/>
            <person name="Kawagishi H."/>
            <person name="Hirai H."/>
        </authorList>
    </citation>
    <scope>NUCLEOTIDE SEQUENCE [LARGE SCALE GENOMIC DNA]</scope>
    <source>
        <strain evidence="6 7">YK-624</strain>
    </source>
</reference>
<dbReference type="EMBL" id="BPQB01000002">
    <property type="protein sequence ID" value="GJE85677.1"/>
    <property type="molecule type" value="Genomic_DNA"/>
</dbReference>
<dbReference type="AlphaFoldDB" id="A0A9P3L9F7"/>
<dbReference type="SUPFAM" id="SSF53474">
    <property type="entry name" value="alpha/beta-Hydrolases"/>
    <property type="match status" value="1"/>
</dbReference>
<feature type="domain" description="Epoxide hydrolase N-terminal" evidence="5">
    <location>
        <begin position="8"/>
        <end position="115"/>
    </location>
</feature>
<dbReference type="InterPro" id="IPR000639">
    <property type="entry name" value="Epox_hydrolase-like"/>
</dbReference>
<keyword evidence="7" id="KW-1185">Reference proteome</keyword>
<dbReference type="Pfam" id="PF06441">
    <property type="entry name" value="EHN"/>
    <property type="match status" value="1"/>
</dbReference>
<dbReference type="Gene3D" id="3.40.50.1820">
    <property type="entry name" value="alpha/beta hydrolase"/>
    <property type="match status" value="1"/>
</dbReference>
<accession>A0A9P3L9F7</accession>
<evidence type="ECO:0000313" key="6">
    <source>
        <dbReference type="EMBL" id="GJE85677.1"/>
    </source>
</evidence>
<proteinExistence type="inferred from homology"/>
<evidence type="ECO:0000256" key="1">
    <source>
        <dbReference type="ARBA" id="ARBA00010088"/>
    </source>
</evidence>
<feature type="active site" description="Nucleophile" evidence="4">
    <location>
        <position position="181"/>
    </location>
</feature>
<evidence type="ECO:0000259" key="5">
    <source>
        <dbReference type="Pfam" id="PF06441"/>
    </source>
</evidence>
<gene>
    <name evidence="6" type="ORF">PsYK624_017560</name>
</gene>
<evidence type="ECO:0000256" key="2">
    <source>
        <dbReference type="ARBA" id="ARBA00022797"/>
    </source>
</evidence>
<comment type="caution">
    <text evidence="6">The sequence shown here is derived from an EMBL/GenBank/DDBJ whole genome shotgun (WGS) entry which is preliminary data.</text>
</comment>
<dbReference type="PIRSF" id="PIRSF001112">
    <property type="entry name" value="Epoxide_hydrolase"/>
    <property type="match status" value="1"/>
</dbReference>
<evidence type="ECO:0000256" key="4">
    <source>
        <dbReference type="PIRSR" id="PIRSR001112-1"/>
    </source>
</evidence>
<feature type="active site" description="Proton donor" evidence="4">
    <location>
        <position position="323"/>
    </location>
</feature>
<evidence type="ECO:0000313" key="7">
    <source>
        <dbReference type="Proteomes" id="UP000703269"/>
    </source>
</evidence>
<dbReference type="InterPro" id="IPR029058">
    <property type="entry name" value="AB_hydrolase_fold"/>
</dbReference>
<keyword evidence="3 6" id="KW-0378">Hydrolase</keyword>
<dbReference type="GO" id="GO:0097176">
    <property type="term" value="P:epoxide metabolic process"/>
    <property type="evidence" value="ECO:0007669"/>
    <property type="project" value="TreeGrafter"/>
</dbReference>
<sequence length="401" mass="45424">MQTDPTAPRPFRVNVPGDEVKRMKRLIADTRLPDSPAVDGMSWDYGVDLQWLKSLRDKWLYEFDWNAVEEKMNGFAHFTVPIEGVTVHFMHHKSSRPDAIPLMMLHGWPGSFWEFHKVIHLLTDPPADQPAFHVVVPSLPGFGFSSKPPKKGWTMEDNARVFDHLMTGVLGYSSYMAEAGDWGALVCLNLGSDRYPACKALELTGAPGSPTLGALLTTPLFLLPTSWRKWVYSKIYTEEELFDFARQGQFWKNGSAYFIQQMTRPLTIGYALNDSPIGLLAWIGDKYHDLVDPDILPEATDFILTTVSIYFLTQSYMTSALPYAENTGTFSQRKTITKPYGASRFKYDVLNWPVSWIRAQHPKMVYTRSHQRGGHFPAYEVPDLLAEDIRAVASSQKASFA</sequence>
<dbReference type="OrthoDB" id="7130006at2759"/>
<dbReference type="GO" id="GO:0004301">
    <property type="term" value="F:epoxide hydrolase activity"/>
    <property type="evidence" value="ECO:0007669"/>
    <property type="project" value="TreeGrafter"/>
</dbReference>
<dbReference type="PANTHER" id="PTHR21661:SF35">
    <property type="entry name" value="EPOXIDE HYDROLASE"/>
    <property type="match status" value="1"/>
</dbReference>
<dbReference type="PRINTS" id="PR00412">
    <property type="entry name" value="EPOXHYDRLASE"/>
</dbReference>
<dbReference type="Proteomes" id="UP000703269">
    <property type="component" value="Unassembled WGS sequence"/>
</dbReference>